<dbReference type="AlphaFoldDB" id="A0A0F9SFN9"/>
<sequence length="62" mass="7316">MKKKKLQEYYNGNSWFWVILTIILILSYFFSTISHDNSLYVTWLLLAAIGWQISKIGMGIEK</sequence>
<keyword evidence="1" id="KW-0472">Membrane</keyword>
<feature type="transmembrane region" description="Helical" evidence="1">
    <location>
        <begin position="12"/>
        <end position="31"/>
    </location>
</feature>
<comment type="caution">
    <text evidence="2">The sequence shown here is derived from an EMBL/GenBank/DDBJ whole genome shotgun (WGS) entry which is preliminary data.</text>
</comment>
<proteinExistence type="predicted"/>
<keyword evidence="1" id="KW-1133">Transmembrane helix</keyword>
<evidence type="ECO:0000313" key="2">
    <source>
        <dbReference type="EMBL" id="KKN65844.1"/>
    </source>
</evidence>
<keyword evidence="1" id="KW-0812">Transmembrane</keyword>
<reference evidence="2" key="1">
    <citation type="journal article" date="2015" name="Nature">
        <title>Complex archaea that bridge the gap between prokaryotes and eukaryotes.</title>
        <authorList>
            <person name="Spang A."/>
            <person name="Saw J.H."/>
            <person name="Jorgensen S.L."/>
            <person name="Zaremba-Niedzwiedzka K."/>
            <person name="Martijn J."/>
            <person name="Lind A.E."/>
            <person name="van Eijk R."/>
            <person name="Schleper C."/>
            <person name="Guy L."/>
            <person name="Ettema T.J."/>
        </authorList>
    </citation>
    <scope>NUCLEOTIDE SEQUENCE</scope>
</reference>
<accession>A0A0F9SFN9</accession>
<feature type="transmembrane region" description="Helical" evidence="1">
    <location>
        <begin position="37"/>
        <end position="54"/>
    </location>
</feature>
<gene>
    <name evidence="2" type="ORF">LCGC14_0477800</name>
</gene>
<name>A0A0F9SFN9_9ZZZZ</name>
<protein>
    <submittedName>
        <fullName evidence="2">Uncharacterized protein</fullName>
    </submittedName>
</protein>
<evidence type="ECO:0000256" key="1">
    <source>
        <dbReference type="SAM" id="Phobius"/>
    </source>
</evidence>
<organism evidence="2">
    <name type="scientific">marine sediment metagenome</name>
    <dbReference type="NCBI Taxonomy" id="412755"/>
    <lineage>
        <taxon>unclassified sequences</taxon>
        <taxon>metagenomes</taxon>
        <taxon>ecological metagenomes</taxon>
    </lineage>
</organism>
<dbReference type="EMBL" id="LAZR01000515">
    <property type="protein sequence ID" value="KKN65844.1"/>
    <property type="molecule type" value="Genomic_DNA"/>
</dbReference>